<dbReference type="Pfam" id="PF13788">
    <property type="entry name" value="DUF4180"/>
    <property type="match status" value="1"/>
</dbReference>
<evidence type="ECO:0000259" key="1">
    <source>
        <dbReference type="Pfam" id="PF13788"/>
    </source>
</evidence>
<reference evidence="2 3" key="1">
    <citation type="journal article" date="2019" name="Int. J. Syst. Evol. Microbiol.">
        <title>The Global Catalogue of Microorganisms (GCM) 10K type strain sequencing project: providing services to taxonomists for standard genome sequencing and annotation.</title>
        <authorList>
            <consortium name="The Broad Institute Genomics Platform"/>
            <consortium name="The Broad Institute Genome Sequencing Center for Infectious Disease"/>
            <person name="Wu L."/>
            <person name="Ma J."/>
        </authorList>
    </citation>
    <scope>NUCLEOTIDE SEQUENCE [LARGE SCALE GENOMIC DNA]</scope>
    <source>
        <strain evidence="2 3">JCM 13249</strain>
    </source>
</reference>
<dbReference type="EMBL" id="BAAALS010000009">
    <property type="protein sequence ID" value="GAA1751487.1"/>
    <property type="molecule type" value="Genomic_DNA"/>
</dbReference>
<organism evidence="2 3">
    <name type="scientific">Luedemannella helvata</name>
    <dbReference type="NCBI Taxonomy" id="349315"/>
    <lineage>
        <taxon>Bacteria</taxon>
        <taxon>Bacillati</taxon>
        <taxon>Actinomycetota</taxon>
        <taxon>Actinomycetes</taxon>
        <taxon>Micromonosporales</taxon>
        <taxon>Micromonosporaceae</taxon>
        <taxon>Luedemannella</taxon>
    </lineage>
</organism>
<evidence type="ECO:0000313" key="2">
    <source>
        <dbReference type="EMBL" id="GAA1751487.1"/>
    </source>
</evidence>
<proteinExistence type="predicted"/>
<name>A0ABN2KA00_9ACTN</name>
<dbReference type="InterPro" id="IPR025438">
    <property type="entry name" value="DUF4180"/>
</dbReference>
<comment type="caution">
    <text evidence="2">The sequence shown here is derived from an EMBL/GenBank/DDBJ whole genome shotgun (WGS) entry which is preliminary data.</text>
</comment>
<feature type="domain" description="DUF4180" evidence="1">
    <location>
        <begin position="2"/>
        <end position="109"/>
    </location>
</feature>
<keyword evidence="3" id="KW-1185">Reference proteome</keyword>
<gene>
    <name evidence="2" type="ORF">GCM10009681_23170</name>
</gene>
<dbReference type="RefSeq" id="WP_344079934.1">
    <property type="nucleotide sequence ID" value="NZ_BAAALS010000009.1"/>
</dbReference>
<sequence length="111" mass="12277">MKIFTYPSDGPVLSTVPAVIDLIGETYGTEVEAVVIPADRLADDFFVLRTGFAGEVTQKFVNYRLRLVIVGDIAAQVARSDALRDFVTEANRGRQLWFVADEAELDRRLAG</sequence>
<accession>A0ABN2KA00</accession>
<protein>
    <submittedName>
        <fullName evidence="2">DUF4180 domain-containing protein</fullName>
    </submittedName>
</protein>
<evidence type="ECO:0000313" key="3">
    <source>
        <dbReference type="Proteomes" id="UP001500655"/>
    </source>
</evidence>
<dbReference type="Proteomes" id="UP001500655">
    <property type="component" value="Unassembled WGS sequence"/>
</dbReference>